<keyword evidence="4" id="KW-0812">Transmembrane</keyword>
<evidence type="ECO:0000256" key="2">
    <source>
        <dbReference type="ARBA" id="ARBA00022475"/>
    </source>
</evidence>
<evidence type="ECO:0000256" key="4">
    <source>
        <dbReference type="ARBA" id="ARBA00022692"/>
    </source>
</evidence>
<dbReference type="GO" id="GO:0106408">
    <property type="term" value="F:diadenylate cyclase activity"/>
    <property type="evidence" value="ECO:0007669"/>
    <property type="project" value="UniProtKB-EC"/>
</dbReference>
<protein>
    <recommendedName>
        <fullName evidence="10">DAC domain-containing protein</fullName>
    </recommendedName>
</protein>
<dbReference type="PROSITE" id="PS51794">
    <property type="entry name" value="DAC"/>
    <property type="match status" value="1"/>
</dbReference>
<keyword evidence="7" id="KW-0067">ATP-binding</keyword>
<dbReference type="Pfam" id="PF02457">
    <property type="entry name" value="DAC"/>
    <property type="match status" value="1"/>
</dbReference>
<evidence type="ECO:0000313" key="11">
    <source>
        <dbReference type="EMBL" id="SVE03614.1"/>
    </source>
</evidence>
<dbReference type="InterPro" id="IPR003390">
    <property type="entry name" value="DNA_integrity_scan_DisA_N"/>
</dbReference>
<keyword evidence="3" id="KW-0808">Transferase</keyword>
<dbReference type="AlphaFoldDB" id="A0A383A7J4"/>
<evidence type="ECO:0000256" key="9">
    <source>
        <dbReference type="ARBA" id="ARBA00023136"/>
    </source>
</evidence>
<gene>
    <name evidence="11" type="ORF">METZ01_LOCUS456468</name>
</gene>
<sequence length="165" mass="17571">RLARDGDDDAIEEIVVAASQLAAQRVGALVVLERAIGLRSHIESGIRLDAALTYDLLISIFQSTSPLHDGAVVIKEDRVAAAACFLPLTVNPRLGRELGTRHRAAIGVSEESDAIAVVVSEETGQISLALGGRIERGLRPDELRTRLQALVVRSQSGGEPVAHLQ</sequence>
<dbReference type="SUPFAM" id="SSF143597">
    <property type="entry name" value="YojJ-like"/>
    <property type="match status" value="1"/>
</dbReference>
<proteinExistence type="predicted"/>
<dbReference type="InterPro" id="IPR036888">
    <property type="entry name" value="DNA_integrity_DisA_N_sf"/>
</dbReference>
<dbReference type="GO" id="GO:0005524">
    <property type="term" value="F:ATP binding"/>
    <property type="evidence" value="ECO:0007669"/>
    <property type="project" value="UniProtKB-KW"/>
</dbReference>
<evidence type="ECO:0000256" key="8">
    <source>
        <dbReference type="ARBA" id="ARBA00022989"/>
    </source>
</evidence>
<keyword evidence="5" id="KW-0548">Nucleotidyltransferase</keyword>
<keyword evidence="2" id="KW-1003">Cell membrane</keyword>
<reference evidence="11" key="1">
    <citation type="submission" date="2018-05" db="EMBL/GenBank/DDBJ databases">
        <authorList>
            <person name="Lanie J.A."/>
            <person name="Ng W.-L."/>
            <person name="Kazmierczak K.M."/>
            <person name="Andrzejewski T.M."/>
            <person name="Davidsen T.M."/>
            <person name="Wayne K.J."/>
            <person name="Tettelin H."/>
            <person name="Glass J.I."/>
            <person name="Rusch D."/>
            <person name="Podicherti R."/>
            <person name="Tsui H.-C.T."/>
            <person name="Winkler M.E."/>
        </authorList>
    </citation>
    <scope>NUCLEOTIDE SEQUENCE</scope>
</reference>
<keyword evidence="8" id="KW-1133">Transmembrane helix</keyword>
<evidence type="ECO:0000256" key="3">
    <source>
        <dbReference type="ARBA" id="ARBA00022679"/>
    </source>
</evidence>
<evidence type="ECO:0000256" key="5">
    <source>
        <dbReference type="ARBA" id="ARBA00022695"/>
    </source>
</evidence>
<name>A0A383A7J4_9ZZZZ</name>
<evidence type="ECO:0000256" key="1">
    <source>
        <dbReference type="ARBA" id="ARBA00000877"/>
    </source>
</evidence>
<dbReference type="Gene3D" id="3.40.1700.10">
    <property type="entry name" value="DNA integrity scanning protein, DisA, N-terminal domain"/>
    <property type="match status" value="1"/>
</dbReference>
<feature type="non-terminal residue" evidence="11">
    <location>
        <position position="1"/>
    </location>
</feature>
<dbReference type="FunFam" id="3.40.1700.10:FF:000002">
    <property type="entry name" value="Diadenylate cyclase"/>
    <property type="match status" value="1"/>
</dbReference>
<dbReference type="EMBL" id="UINC01189773">
    <property type="protein sequence ID" value="SVE03614.1"/>
    <property type="molecule type" value="Genomic_DNA"/>
</dbReference>
<accession>A0A383A7J4</accession>
<comment type="catalytic activity">
    <reaction evidence="1">
        <text>2 ATP = 3',3'-c-di-AMP + 2 diphosphate</text>
        <dbReference type="Rhea" id="RHEA:35655"/>
        <dbReference type="ChEBI" id="CHEBI:30616"/>
        <dbReference type="ChEBI" id="CHEBI:33019"/>
        <dbReference type="ChEBI" id="CHEBI:71500"/>
        <dbReference type="EC" id="2.7.7.85"/>
    </reaction>
</comment>
<evidence type="ECO:0000256" key="6">
    <source>
        <dbReference type="ARBA" id="ARBA00022741"/>
    </source>
</evidence>
<evidence type="ECO:0000256" key="7">
    <source>
        <dbReference type="ARBA" id="ARBA00022840"/>
    </source>
</evidence>
<dbReference type="InterPro" id="IPR050338">
    <property type="entry name" value="DisA"/>
</dbReference>
<keyword evidence="9" id="KW-0472">Membrane</keyword>
<evidence type="ECO:0000259" key="10">
    <source>
        <dbReference type="PROSITE" id="PS51794"/>
    </source>
</evidence>
<organism evidence="11">
    <name type="scientific">marine metagenome</name>
    <dbReference type="NCBI Taxonomy" id="408172"/>
    <lineage>
        <taxon>unclassified sequences</taxon>
        <taxon>metagenomes</taxon>
        <taxon>ecological metagenomes</taxon>
    </lineage>
</organism>
<keyword evidence="6" id="KW-0547">Nucleotide-binding</keyword>
<dbReference type="PANTHER" id="PTHR34185">
    <property type="entry name" value="DIADENYLATE CYCLASE"/>
    <property type="match status" value="1"/>
</dbReference>
<feature type="domain" description="DAC" evidence="10">
    <location>
        <begin position="1"/>
        <end position="140"/>
    </location>
</feature>
<dbReference type="PANTHER" id="PTHR34185:SF1">
    <property type="entry name" value="DIADENYLATE CYCLASE"/>
    <property type="match status" value="1"/>
</dbReference>
<dbReference type="GO" id="GO:0004016">
    <property type="term" value="F:adenylate cyclase activity"/>
    <property type="evidence" value="ECO:0007669"/>
    <property type="project" value="TreeGrafter"/>
</dbReference>